<evidence type="ECO:0000313" key="3">
    <source>
        <dbReference type="Proteomes" id="UP000203589"/>
    </source>
</evidence>
<dbReference type="EMBL" id="CP022540">
    <property type="protein sequence ID" value="ASP22480.1"/>
    <property type="molecule type" value="Genomic_DNA"/>
</dbReference>
<name>A0A222E8R5_9RHOB</name>
<evidence type="ECO:0000256" key="1">
    <source>
        <dbReference type="SAM" id="SignalP"/>
    </source>
</evidence>
<feature type="signal peptide" evidence="1">
    <location>
        <begin position="1"/>
        <end position="20"/>
    </location>
</feature>
<feature type="chain" id="PRO_5012284835" evidence="1">
    <location>
        <begin position="21"/>
        <end position="89"/>
    </location>
</feature>
<proteinExistence type="predicted"/>
<keyword evidence="3" id="KW-1185">Reference proteome</keyword>
<evidence type="ECO:0000313" key="2">
    <source>
        <dbReference type="EMBL" id="ASP22480.1"/>
    </source>
</evidence>
<dbReference type="Proteomes" id="UP000203589">
    <property type="component" value="Chromosome"/>
</dbReference>
<keyword evidence="1" id="KW-0732">Signal</keyword>
<dbReference type="KEGG" id="aht:ANTHELSMS3_03861"/>
<accession>A0A222E8R5</accession>
<organism evidence="2 3">
    <name type="scientific">Antarctobacter heliothermus</name>
    <dbReference type="NCBI Taxonomy" id="74033"/>
    <lineage>
        <taxon>Bacteria</taxon>
        <taxon>Pseudomonadati</taxon>
        <taxon>Pseudomonadota</taxon>
        <taxon>Alphaproteobacteria</taxon>
        <taxon>Rhodobacterales</taxon>
        <taxon>Roseobacteraceae</taxon>
        <taxon>Antarctobacter</taxon>
    </lineage>
</organism>
<dbReference type="AlphaFoldDB" id="A0A222E8R5"/>
<protein>
    <submittedName>
        <fullName evidence="2">Uncharacterized protein</fullName>
    </submittedName>
</protein>
<sequence length="89" mass="10004">MLKTAAIFTLVTWMAIPASANPTIEFMEKELKVEPGVYTLGELVQIQHAGDDAAVRIELIDRQKADFWRKIQTEARRLGTLDTVTKSSQ</sequence>
<gene>
    <name evidence="2" type="ORF">ANTHELSMS3_03861</name>
</gene>
<reference evidence="2 3" key="1">
    <citation type="submission" date="2017-07" db="EMBL/GenBank/DDBJ databases">
        <title>Genome Sequence of Antarctobacter heliothermus Strain SMS3 Isolated from a culture of the Diatom Skeletonema marinoi.</title>
        <authorList>
            <person name="Topel M."/>
            <person name="Pinder M.I.M."/>
            <person name="Johansson O.N."/>
            <person name="Kourtchenko O."/>
            <person name="Godhe A."/>
            <person name="Clarke A.K."/>
        </authorList>
    </citation>
    <scope>NUCLEOTIDE SEQUENCE [LARGE SCALE GENOMIC DNA]</scope>
    <source>
        <strain evidence="2 3">SMS3</strain>
    </source>
</reference>
<dbReference type="RefSeq" id="WP_157733579.1">
    <property type="nucleotide sequence ID" value="NZ_CP022540.1"/>
</dbReference>